<dbReference type="KEGG" id="tmo:TMO_b0305"/>
<dbReference type="EMBL" id="CP003238">
    <property type="protein sequence ID" value="AFK56313.1"/>
    <property type="molecule type" value="Genomic_DNA"/>
</dbReference>
<reference evidence="1 2" key="1">
    <citation type="journal article" date="2012" name="J. Am. Chem. Soc.">
        <title>Bacterial biosynthesis and maturation of the didemnin anti-cancer agents.</title>
        <authorList>
            <person name="Xu Y."/>
            <person name="Kersten R.D."/>
            <person name="Nam S.J."/>
            <person name="Lu L."/>
            <person name="Al-Suwailem A.M."/>
            <person name="Zheng H."/>
            <person name="Fenical W."/>
            <person name="Dorrestein P.C."/>
            <person name="Moore B.S."/>
            <person name="Qian P.Y."/>
        </authorList>
    </citation>
    <scope>NUCLEOTIDE SEQUENCE [LARGE SCALE GENOMIC DNA]</scope>
    <source>
        <strain evidence="1 2">KA081020-065</strain>
    </source>
</reference>
<dbReference type="Proteomes" id="UP000005258">
    <property type="component" value="Plasmid pTM2"/>
</dbReference>
<keyword evidence="2" id="KW-1185">Reference proteome</keyword>
<keyword evidence="1" id="KW-0614">Plasmid</keyword>
<organism evidence="1 2">
    <name type="scientific">Tistrella mobilis (strain KA081020-065)</name>
    <dbReference type="NCBI Taxonomy" id="1110502"/>
    <lineage>
        <taxon>Bacteria</taxon>
        <taxon>Pseudomonadati</taxon>
        <taxon>Pseudomonadota</taxon>
        <taxon>Alphaproteobacteria</taxon>
        <taxon>Geminicoccales</taxon>
        <taxon>Geminicoccaceae</taxon>
        <taxon>Tistrella</taxon>
    </lineage>
</organism>
<dbReference type="AlphaFoldDB" id="I3TU75"/>
<accession>I3TU75</accession>
<protein>
    <submittedName>
        <fullName evidence="1">Uncharacterized protein</fullName>
    </submittedName>
</protein>
<gene>
    <name evidence="1" type="ordered locus">TMO_b0305</name>
</gene>
<sequence>MDLTALRAAARRLEAAARVALFAALDGSLATLRRIRRRA</sequence>
<proteinExistence type="predicted"/>
<geneLocation type="plasmid" evidence="1 2">
    <name>pTM2</name>
</geneLocation>
<evidence type="ECO:0000313" key="2">
    <source>
        <dbReference type="Proteomes" id="UP000005258"/>
    </source>
</evidence>
<dbReference type="HOGENOM" id="CLU_3318487_0_0_5"/>
<evidence type="ECO:0000313" key="1">
    <source>
        <dbReference type="EMBL" id="AFK56313.1"/>
    </source>
</evidence>
<name>I3TU75_TISMK</name>